<keyword evidence="1" id="KW-0472">Membrane</keyword>
<comment type="caution">
    <text evidence="2">The sequence shown here is derived from an EMBL/GenBank/DDBJ whole genome shotgun (WGS) entry which is preliminary data.</text>
</comment>
<sequence length="57" mass="6215">MSVFNNTVDGIDLILSFALMSDPWLFLVFLNIGFTMATSHAEEESGNGWLGGGEMKC</sequence>
<reference evidence="3" key="1">
    <citation type="journal article" date="2019" name="Int. J. Syst. Evol. Microbiol.">
        <title>The Global Catalogue of Microorganisms (GCM) 10K type strain sequencing project: providing services to taxonomists for standard genome sequencing and annotation.</title>
        <authorList>
            <consortium name="The Broad Institute Genomics Platform"/>
            <consortium name="The Broad Institute Genome Sequencing Center for Infectious Disease"/>
            <person name="Wu L."/>
            <person name="Ma J."/>
        </authorList>
    </citation>
    <scope>NUCLEOTIDE SEQUENCE [LARGE SCALE GENOMIC DNA]</scope>
    <source>
        <strain evidence="3">NBRC 103166</strain>
    </source>
</reference>
<organism evidence="2 3">
    <name type="scientific">Psychromonas marina</name>
    <dbReference type="NCBI Taxonomy" id="88364"/>
    <lineage>
        <taxon>Bacteria</taxon>
        <taxon>Pseudomonadati</taxon>
        <taxon>Pseudomonadota</taxon>
        <taxon>Gammaproteobacteria</taxon>
        <taxon>Alteromonadales</taxon>
        <taxon>Psychromonadaceae</taxon>
        <taxon>Psychromonas</taxon>
    </lineage>
</organism>
<dbReference type="Proteomes" id="UP001157353">
    <property type="component" value="Unassembled WGS sequence"/>
</dbReference>
<gene>
    <name evidence="2" type="ORF">GCM10007916_21220</name>
</gene>
<dbReference type="RefSeq" id="WP_284204175.1">
    <property type="nucleotide sequence ID" value="NZ_BSPQ01000009.1"/>
</dbReference>
<keyword evidence="1" id="KW-1133">Transmembrane helix</keyword>
<evidence type="ECO:0000256" key="1">
    <source>
        <dbReference type="SAM" id="Phobius"/>
    </source>
</evidence>
<keyword evidence="3" id="KW-1185">Reference proteome</keyword>
<protein>
    <submittedName>
        <fullName evidence="2">Uncharacterized protein</fullName>
    </submittedName>
</protein>
<feature type="transmembrane region" description="Helical" evidence="1">
    <location>
        <begin position="13"/>
        <end position="34"/>
    </location>
</feature>
<accession>A0ABQ6E0U7</accession>
<keyword evidence="1" id="KW-0812">Transmembrane</keyword>
<name>A0ABQ6E0U7_9GAMM</name>
<dbReference type="EMBL" id="BSPQ01000009">
    <property type="protein sequence ID" value="GLS91054.1"/>
    <property type="molecule type" value="Genomic_DNA"/>
</dbReference>
<evidence type="ECO:0000313" key="3">
    <source>
        <dbReference type="Proteomes" id="UP001157353"/>
    </source>
</evidence>
<proteinExistence type="predicted"/>
<evidence type="ECO:0000313" key="2">
    <source>
        <dbReference type="EMBL" id="GLS91054.1"/>
    </source>
</evidence>